<keyword evidence="1" id="KW-0812">Transmembrane</keyword>
<protein>
    <recommendedName>
        <fullName evidence="4">WW domain-containing protein</fullName>
    </recommendedName>
</protein>
<keyword evidence="1" id="KW-0472">Membrane</keyword>
<feature type="transmembrane region" description="Helical" evidence="1">
    <location>
        <begin position="450"/>
        <end position="468"/>
    </location>
</feature>
<evidence type="ECO:0000256" key="1">
    <source>
        <dbReference type="SAM" id="Phobius"/>
    </source>
</evidence>
<dbReference type="EMBL" id="JARJCW010000009">
    <property type="protein sequence ID" value="KAJ7220799.1"/>
    <property type="molecule type" value="Genomic_DNA"/>
</dbReference>
<dbReference type="Proteomes" id="UP001219525">
    <property type="component" value="Unassembled WGS sequence"/>
</dbReference>
<proteinExistence type="predicted"/>
<reference evidence="2" key="1">
    <citation type="submission" date="2023-03" db="EMBL/GenBank/DDBJ databases">
        <title>Massive genome expansion in bonnet fungi (Mycena s.s.) driven by repeated elements and novel gene families across ecological guilds.</title>
        <authorList>
            <consortium name="Lawrence Berkeley National Laboratory"/>
            <person name="Harder C.B."/>
            <person name="Miyauchi S."/>
            <person name="Viragh M."/>
            <person name="Kuo A."/>
            <person name="Thoen E."/>
            <person name="Andreopoulos B."/>
            <person name="Lu D."/>
            <person name="Skrede I."/>
            <person name="Drula E."/>
            <person name="Henrissat B."/>
            <person name="Morin E."/>
            <person name="Kohler A."/>
            <person name="Barry K."/>
            <person name="LaButti K."/>
            <person name="Morin E."/>
            <person name="Salamov A."/>
            <person name="Lipzen A."/>
            <person name="Mereny Z."/>
            <person name="Hegedus B."/>
            <person name="Baldrian P."/>
            <person name="Stursova M."/>
            <person name="Weitz H."/>
            <person name="Taylor A."/>
            <person name="Grigoriev I.V."/>
            <person name="Nagy L.G."/>
            <person name="Martin F."/>
            <person name="Kauserud H."/>
        </authorList>
    </citation>
    <scope>NUCLEOTIDE SEQUENCE</scope>
    <source>
        <strain evidence="2">9144</strain>
    </source>
</reference>
<organism evidence="2 3">
    <name type="scientific">Mycena pura</name>
    <dbReference type="NCBI Taxonomy" id="153505"/>
    <lineage>
        <taxon>Eukaryota</taxon>
        <taxon>Fungi</taxon>
        <taxon>Dikarya</taxon>
        <taxon>Basidiomycota</taxon>
        <taxon>Agaricomycotina</taxon>
        <taxon>Agaricomycetes</taxon>
        <taxon>Agaricomycetidae</taxon>
        <taxon>Agaricales</taxon>
        <taxon>Marasmiineae</taxon>
        <taxon>Mycenaceae</taxon>
        <taxon>Mycena</taxon>
    </lineage>
</organism>
<keyword evidence="1" id="KW-1133">Transmembrane helix</keyword>
<accession>A0AAD6YGX1</accession>
<evidence type="ECO:0008006" key="4">
    <source>
        <dbReference type="Google" id="ProtNLM"/>
    </source>
</evidence>
<comment type="caution">
    <text evidence="2">The sequence shown here is derived from an EMBL/GenBank/DDBJ whole genome shotgun (WGS) entry which is preliminary data.</text>
</comment>
<evidence type="ECO:0000313" key="3">
    <source>
        <dbReference type="Proteomes" id="UP001219525"/>
    </source>
</evidence>
<evidence type="ECO:0000313" key="2">
    <source>
        <dbReference type="EMBL" id="KAJ7220799.1"/>
    </source>
</evidence>
<feature type="transmembrane region" description="Helical" evidence="1">
    <location>
        <begin position="535"/>
        <end position="553"/>
    </location>
</feature>
<dbReference type="AlphaFoldDB" id="A0AAD6YGX1"/>
<gene>
    <name evidence="2" type="ORF">GGX14DRAFT_432111</name>
</gene>
<feature type="transmembrane region" description="Helical" evidence="1">
    <location>
        <begin position="507"/>
        <end position="529"/>
    </location>
</feature>
<keyword evidence="3" id="KW-1185">Reference proteome</keyword>
<sequence length="631" mass="71643">MHEITPAQYPPAPVRRLQELRHSRSMGSLTESSDLSLRPSTVFEDAFESPNQSRHSSMVFNAMALASLLNQANPRISPCTPESVGRYTPKVSDVVPDEPTQYTIRPFTSIDSVPPPLGWKTCLHPEGAQYFFHKEKRVFTDANLFDNRLLKFINDYMGDIDDFCRAHGVQLEPHIDLVLDEFLYSDDSRGCQYYFVNHQKRCVFWLDETTSNMFSVCSEVNGMSSPSHFRHELEAQYWRHCELFPLSLQVTPEIVKELRSIVLHSLGDLITSTTSTVPWKVDDLNHMVKLIDGLSHDLPTCLHSAPLTRAGTLENVENDSGGPSCVVGRLMYSFVRARVYNFYGEPGARLDSTQSVYATVHRRSLLLKLLNPLLFYAPDFHLDRLHAIYTDRLIRPRQWFEFIMELRSQWQEFTLNAVVMLNAGVAFLSIQSVDQGGSSKAARSPAQISSYLSILMSIGAIVIGLLLVKQNRNREYMTADKAADYISKRTHPKLGLETLAILHSLPYAMLVWSMVSFLAAFSFMCFGNANFVTRTLVAVIWGIVAVLILWCIFNECDNDPEVWAWRLLFKMPCAEGHAGSAREEHGDEDAAGTDVQSSALRAISRRQRWLWPFAMFHNWPVETVERISMGV</sequence>
<name>A0AAD6YGX1_9AGAR</name>